<evidence type="ECO:0000256" key="3">
    <source>
        <dbReference type="ARBA" id="ARBA00022989"/>
    </source>
</evidence>
<dbReference type="Proteomes" id="UP000275048">
    <property type="component" value="Unassembled WGS sequence"/>
</dbReference>
<evidence type="ECO:0000256" key="1">
    <source>
        <dbReference type="ARBA" id="ARBA00004141"/>
    </source>
</evidence>
<feature type="transmembrane region" description="Helical" evidence="5">
    <location>
        <begin position="117"/>
        <end position="134"/>
    </location>
</feature>
<dbReference type="OrthoDB" id="5198202at2"/>
<reference evidence="7 8" key="1">
    <citation type="submission" date="2018-10" db="EMBL/GenBank/DDBJ databases">
        <title>Isolation, diversity and antibacterial activity of antinobacteria from the wheat rhizosphere soil.</title>
        <authorList>
            <person name="Sun T."/>
        </authorList>
    </citation>
    <scope>NUCLEOTIDE SEQUENCE [LARGE SCALE GENOMIC DNA]</scope>
    <source>
        <strain evidence="7 8">SJ-23</strain>
    </source>
</reference>
<evidence type="ECO:0000256" key="5">
    <source>
        <dbReference type="SAM" id="Phobius"/>
    </source>
</evidence>
<proteinExistence type="predicted"/>
<comment type="subcellular location">
    <subcellularLocation>
        <location evidence="1">Membrane</location>
        <topology evidence="1">Multi-pass membrane protein</topology>
    </subcellularLocation>
</comment>
<dbReference type="InterPro" id="IPR049453">
    <property type="entry name" value="Memb_transporter_dom"/>
</dbReference>
<dbReference type="AlphaFoldDB" id="A0A3M8ABD3"/>
<comment type="caution">
    <text evidence="7">The sequence shown here is derived from an EMBL/GenBank/DDBJ whole genome shotgun (WGS) entry which is preliminary data.</text>
</comment>
<keyword evidence="3 5" id="KW-1133">Transmembrane helix</keyword>
<feature type="transmembrane region" description="Helical" evidence="5">
    <location>
        <begin position="21"/>
        <end position="41"/>
    </location>
</feature>
<feature type="transmembrane region" description="Helical" evidence="5">
    <location>
        <begin position="140"/>
        <end position="160"/>
    </location>
</feature>
<evidence type="ECO:0000313" key="7">
    <source>
        <dbReference type="EMBL" id="RNB48573.1"/>
    </source>
</evidence>
<dbReference type="GO" id="GO:0016020">
    <property type="term" value="C:membrane"/>
    <property type="evidence" value="ECO:0007669"/>
    <property type="project" value="UniProtKB-SubCell"/>
</dbReference>
<sequence>MSAPDALAARLSEGASRLRDSLPAILQITVTAVAAYSFSYFVLGHRYPLIAAIVAINALGFVRDARPVRVLETVVAMTLGITLAEVLLLAFGTGALQYAIALVATLAVARFLSGNAAFALAAAVQCTLVMLMPAPEGGPFVRSVDALVGGAFALLATAIIPRDPRRAAMREGRRLLGEHVAVLLELSEALRAGSTDAAGRALSRVRATQPRVEAWTASVDSGLAIARVSPIVRRSRFDLERQRVMLAGIDLATRNLRIVARRIEWVLRDGVPRPEIADALARTAVAVQVLEESLRDVSQQPVARQAFAEIARHLEPGRVLPDAPPGDRRTYGSLRPYLVDLLTATGMGLGAARALLPGD</sequence>
<dbReference type="Pfam" id="PF13515">
    <property type="entry name" value="FUSC_2"/>
    <property type="match status" value="1"/>
</dbReference>
<keyword evidence="8" id="KW-1185">Reference proteome</keyword>
<dbReference type="EMBL" id="RHHB01000019">
    <property type="protein sequence ID" value="RNB48573.1"/>
    <property type="molecule type" value="Genomic_DNA"/>
</dbReference>
<organism evidence="7 8">
    <name type="scientific">Agromyces tardus</name>
    <dbReference type="NCBI Taxonomy" id="2583849"/>
    <lineage>
        <taxon>Bacteria</taxon>
        <taxon>Bacillati</taxon>
        <taxon>Actinomycetota</taxon>
        <taxon>Actinomycetes</taxon>
        <taxon>Micrococcales</taxon>
        <taxon>Microbacteriaceae</taxon>
        <taxon>Agromyces</taxon>
    </lineage>
</organism>
<keyword evidence="4 5" id="KW-0472">Membrane</keyword>
<evidence type="ECO:0000256" key="4">
    <source>
        <dbReference type="ARBA" id="ARBA00023136"/>
    </source>
</evidence>
<protein>
    <submittedName>
        <fullName evidence="7">FUSC family protein</fullName>
    </submittedName>
</protein>
<feature type="domain" description="Integral membrane bound transporter" evidence="6">
    <location>
        <begin position="38"/>
        <end position="156"/>
    </location>
</feature>
<evidence type="ECO:0000256" key="2">
    <source>
        <dbReference type="ARBA" id="ARBA00022692"/>
    </source>
</evidence>
<evidence type="ECO:0000259" key="6">
    <source>
        <dbReference type="Pfam" id="PF13515"/>
    </source>
</evidence>
<accession>A0A3M8ABD3</accession>
<name>A0A3M8ABD3_9MICO</name>
<gene>
    <name evidence="7" type="ORF">EDM22_10925</name>
</gene>
<dbReference type="RefSeq" id="WP_122937081.1">
    <property type="nucleotide sequence ID" value="NZ_JBHSNT010000046.1"/>
</dbReference>
<keyword evidence="2 5" id="KW-0812">Transmembrane</keyword>
<evidence type="ECO:0000313" key="8">
    <source>
        <dbReference type="Proteomes" id="UP000275048"/>
    </source>
</evidence>